<feature type="signal peptide" evidence="1">
    <location>
        <begin position="1"/>
        <end position="18"/>
    </location>
</feature>
<dbReference type="AlphaFoldDB" id="A0A0F7V972"/>
<evidence type="ECO:0000256" key="1">
    <source>
        <dbReference type="SAM" id="SignalP"/>
    </source>
</evidence>
<feature type="chain" id="PRO_5002523816" description="Hydrophobin" evidence="1">
    <location>
        <begin position="19"/>
        <end position="90"/>
    </location>
</feature>
<dbReference type="Proteomes" id="UP000042958">
    <property type="component" value="Unassembled WGS sequence"/>
</dbReference>
<dbReference type="OrthoDB" id="4356380at2759"/>
<keyword evidence="3" id="KW-1185">Reference proteome</keyword>
<dbReference type="EMBL" id="CDHK01000003">
    <property type="protein sequence ID" value="CEO58324.1"/>
    <property type="molecule type" value="Genomic_DNA"/>
</dbReference>
<keyword evidence="1" id="KW-0732">Signal</keyword>
<gene>
    <name evidence="2" type="ORF">PMG11_03054</name>
</gene>
<protein>
    <recommendedName>
        <fullName evidence="4">Hydrophobin</fullName>
    </recommendedName>
</protein>
<name>A0A0F7V972_PENBI</name>
<evidence type="ECO:0000313" key="2">
    <source>
        <dbReference type="EMBL" id="CEO58324.1"/>
    </source>
</evidence>
<evidence type="ECO:0008006" key="4">
    <source>
        <dbReference type="Google" id="ProtNLM"/>
    </source>
</evidence>
<organism evidence="2 3">
    <name type="scientific">Penicillium brasilianum</name>
    <dbReference type="NCBI Taxonomy" id="104259"/>
    <lineage>
        <taxon>Eukaryota</taxon>
        <taxon>Fungi</taxon>
        <taxon>Dikarya</taxon>
        <taxon>Ascomycota</taxon>
        <taxon>Pezizomycotina</taxon>
        <taxon>Eurotiomycetes</taxon>
        <taxon>Eurotiomycetidae</taxon>
        <taxon>Eurotiales</taxon>
        <taxon>Aspergillaceae</taxon>
        <taxon>Penicillium</taxon>
    </lineage>
</organism>
<reference evidence="3" key="1">
    <citation type="journal article" date="2015" name="Genome Announc.">
        <title>Draft genome sequence of the fungus Penicillium brasilianum MG11.</title>
        <authorList>
            <person name="Horn F."/>
            <person name="Linde J."/>
            <person name="Mattern D.J."/>
            <person name="Walther G."/>
            <person name="Guthke R."/>
            <person name="Brakhage A.A."/>
            <person name="Valiante V."/>
        </authorList>
    </citation>
    <scope>NUCLEOTIDE SEQUENCE [LARGE SCALE GENOMIC DNA]</scope>
    <source>
        <strain evidence="3">MG11</strain>
    </source>
</reference>
<sequence length="90" mass="9273">MFVKSILATLGLVALVMAGDGDTKICKSDQQIVCKDNGDGGVLTLGNVLDGALGVSCSGGDVYCCENKDIEDLGLINLDVNAQCSLNHVL</sequence>
<evidence type="ECO:0000313" key="3">
    <source>
        <dbReference type="Proteomes" id="UP000042958"/>
    </source>
</evidence>
<accession>A0A0F7V972</accession>
<proteinExistence type="predicted"/>